<protein>
    <recommendedName>
        <fullName evidence="4">Peptidase metallopeptidase domain-containing protein</fullName>
    </recommendedName>
</protein>
<organism evidence="2 3">
    <name type="scientific">Pseudocercospora musae</name>
    <dbReference type="NCBI Taxonomy" id="113226"/>
    <lineage>
        <taxon>Eukaryota</taxon>
        <taxon>Fungi</taxon>
        <taxon>Dikarya</taxon>
        <taxon>Ascomycota</taxon>
        <taxon>Pezizomycotina</taxon>
        <taxon>Dothideomycetes</taxon>
        <taxon>Dothideomycetidae</taxon>
        <taxon>Mycosphaerellales</taxon>
        <taxon>Mycosphaerellaceae</taxon>
        <taxon>Pseudocercospora</taxon>
    </lineage>
</organism>
<feature type="chain" id="PRO_5007297560" description="Peptidase metallopeptidase domain-containing protein" evidence="1">
    <location>
        <begin position="17"/>
        <end position="238"/>
    </location>
</feature>
<dbReference type="InterPro" id="IPR024079">
    <property type="entry name" value="MetalloPept_cat_dom_sf"/>
</dbReference>
<evidence type="ECO:0008006" key="4">
    <source>
        <dbReference type="Google" id="ProtNLM"/>
    </source>
</evidence>
<dbReference type="SUPFAM" id="SSF55486">
    <property type="entry name" value="Metalloproteases ('zincins'), catalytic domain"/>
    <property type="match status" value="1"/>
</dbReference>
<evidence type="ECO:0000256" key="1">
    <source>
        <dbReference type="SAM" id="SignalP"/>
    </source>
</evidence>
<reference evidence="2 3" key="1">
    <citation type="submission" date="2015-07" db="EMBL/GenBank/DDBJ databases">
        <title>Comparative genomics of the Sigatoka disease complex on banana suggests a link between parallel evolutionary changes in Pseudocercospora fijiensis and Pseudocercospora eumusae and increased virulence on the banana host.</title>
        <authorList>
            <person name="Chang T.-C."/>
            <person name="Salvucci A."/>
            <person name="Crous P.W."/>
            <person name="Stergiopoulos I."/>
        </authorList>
    </citation>
    <scope>NUCLEOTIDE SEQUENCE [LARGE SCALE GENOMIC DNA]</scope>
    <source>
        <strain evidence="2 3">CBS 116634</strain>
    </source>
</reference>
<evidence type="ECO:0000313" key="3">
    <source>
        <dbReference type="Proteomes" id="UP000073492"/>
    </source>
</evidence>
<proteinExistence type="predicted"/>
<evidence type="ECO:0000313" key="2">
    <source>
        <dbReference type="EMBL" id="KXT15968.1"/>
    </source>
</evidence>
<keyword evidence="3" id="KW-1185">Reference proteome</keyword>
<dbReference type="Proteomes" id="UP000073492">
    <property type="component" value="Unassembled WGS sequence"/>
</dbReference>
<sequence length="238" mass="27271">MLLAIALLSLLSIAYACEPPPPRYHTSNTTIAKRWYGVDHLREETQHLAGPWPDAYGDGTTPIRFCFNDQDSYNNLLNLVQDAINIWNPAFAVSTLTIEPSCGVGNWHCICDEDTHWDVLTIADVTDEEGGKTFATQGHTYIEREDRERGDDGRYFYHFLGVKRDEPRGFSRWWDLHGVAHEFGHVAGLDHEHQRPDAERKGFWWNCNMLSDADSVRQRIVAREAEDAYEEGDTFQKA</sequence>
<comment type="caution">
    <text evidence="2">The sequence shown here is derived from an EMBL/GenBank/DDBJ whole genome shotgun (WGS) entry which is preliminary data.</text>
</comment>
<name>A0A139IMF0_9PEZI</name>
<dbReference type="GO" id="GO:0008237">
    <property type="term" value="F:metallopeptidase activity"/>
    <property type="evidence" value="ECO:0007669"/>
    <property type="project" value="InterPro"/>
</dbReference>
<dbReference type="OrthoDB" id="291007at2759"/>
<gene>
    <name evidence="2" type="ORF">AC579_1428</name>
</gene>
<dbReference type="Gene3D" id="3.40.390.10">
    <property type="entry name" value="Collagenase (Catalytic Domain)"/>
    <property type="match status" value="1"/>
</dbReference>
<dbReference type="EMBL" id="LFZO01000047">
    <property type="protein sequence ID" value="KXT15968.1"/>
    <property type="molecule type" value="Genomic_DNA"/>
</dbReference>
<feature type="signal peptide" evidence="1">
    <location>
        <begin position="1"/>
        <end position="16"/>
    </location>
</feature>
<keyword evidence="1" id="KW-0732">Signal</keyword>
<accession>A0A139IMF0</accession>
<dbReference type="AlphaFoldDB" id="A0A139IMF0"/>